<gene>
    <name evidence="1" type="ORF">HA41_11110</name>
</gene>
<dbReference type="EMBL" id="MLFN01000028">
    <property type="protein sequence ID" value="ORM52626.1"/>
    <property type="molecule type" value="Genomic_DNA"/>
</dbReference>
<dbReference type="Proteomes" id="UP000193933">
    <property type="component" value="Unassembled WGS sequence"/>
</dbReference>
<accession>A0A1X1BVM0</accession>
<dbReference type="OrthoDB" id="6542861at2"/>
<keyword evidence="2" id="KW-1185">Reference proteome</keyword>
<dbReference type="AlphaFoldDB" id="A0A1X1BVM0"/>
<organism evidence="1 2">
    <name type="scientific">Pantoea conspicua</name>
    <dbReference type="NCBI Taxonomy" id="472705"/>
    <lineage>
        <taxon>Bacteria</taxon>
        <taxon>Pseudomonadati</taxon>
        <taxon>Pseudomonadota</taxon>
        <taxon>Gammaproteobacteria</taxon>
        <taxon>Enterobacterales</taxon>
        <taxon>Erwiniaceae</taxon>
        <taxon>Pantoea</taxon>
    </lineage>
</organism>
<evidence type="ECO:0000313" key="1">
    <source>
        <dbReference type="EMBL" id="ORM52626.1"/>
    </source>
</evidence>
<dbReference type="Pfam" id="PF25716">
    <property type="entry name" value="BPP1_LPA"/>
    <property type="match status" value="1"/>
</dbReference>
<name>A0A1X1BVM0_9GAMM</name>
<sequence length="135" mass="15698">MEQKVSSIEVADLLIRRRDYMTVAEVTRLVETEYPHLVVNTGIISNILRSFVRSPFAQCRVHPDAYPRQYRLEAMNGYIFKVRGRKDLNYDSLCVESATKMVLQKKELEQLSVCALARELMDMCRRGRIENAPLM</sequence>
<dbReference type="InterPro" id="IPR058027">
    <property type="entry name" value="Lpa"/>
</dbReference>
<evidence type="ECO:0008006" key="3">
    <source>
        <dbReference type="Google" id="ProtNLM"/>
    </source>
</evidence>
<reference evidence="1 2" key="1">
    <citation type="journal article" date="2017" name="Antonie Van Leeuwenhoek">
        <title>Phylogenomic resolution of the bacterial genus Pantoea and its relationship with Erwinia and Tatumella.</title>
        <authorList>
            <person name="Palmer M."/>
            <person name="Steenkamp E.T."/>
            <person name="Coetzee M.P."/>
            <person name="Chan W.Y."/>
            <person name="van Zyl E."/>
            <person name="De Maayer P."/>
            <person name="Coutinho T.A."/>
            <person name="Blom J."/>
            <person name="Smits T.H."/>
            <person name="Duffy B."/>
            <person name="Venter S.N."/>
        </authorList>
    </citation>
    <scope>NUCLEOTIDE SEQUENCE [LARGE SCALE GENOMIC DNA]</scope>
    <source>
        <strain evidence="1 2">LMG 24534</strain>
    </source>
</reference>
<evidence type="ECO:0000313" key="2">
    <source>
        <dbReference type="Proteomes" id="UP000193933"/>
    </source>
</evidence>
<comment type="caution">
    <text evidence="1">The sequence shown here is derived from an EMBL/GenBank/DDBJ whole genome shotgun (WGS) entry which is preliminary data.</text>
</comment>
<dbReference type="RefSeq" id="WP_094120890.1">
    <property type="nucleotide sequence ID" value="NZ_MLFN01000028.1"/>
</dbReference>
<protein>
    <recommendedName>
        <fullName evidence="3">Late promoter activating protein</fullName>
    </recommendedName>
</protein>
<proteinExistence type="predicted"/>